<proteinExistence type="predicted"/>
<dbReference type="PANTHER" id="PTHR31061:SF24">
    <property type="entry name" value="LD22376P"/>
    <property type="match status" value="1"/>
</dbReference>
<evidence type="ECO:0000256" key="1">
    <source>
        <dbReference type="SAM" id="MobiDB-lite"/>
    </source>
</evidence>
<feature type="transmembrane region" description="Helical" evidence="2">
    <location>
        <begin position="175"/>
        <end position="198"/>
    </location>
</feature>
<feature type="transmembrane region" description="Helical" evidence="2">
    <location>
        <begin position="210"/>
        <end position="228"/>
    </location>
</feature>
<dbReference type="Pfam" id="PF07786">
    <property type="entry name" value="HGSNAT_cat"/>
    <property type="match status" value="1"/>
</dbReference>
<keyword evidence="2" id="KW-0472">Membrane</keyword>
<feature type="transmembrane region" description="Helical" evidence="2">
    <location>
        <begin position="333"/>
        <end position="353"/>
    </location>
</feature>
<dbReference type="InterPro" id="IPR012429">
    <property type="entry name" value="HGSNAT_cat"/>
</dbReference>
<feature type="transmembrane region" description="Helical" evidence="2">
    <location>
        <begin position="234"/>
        <end position="253"/>
    </location>
</feature>
<dbReference type="EMBL" id="SKBL01000002">
    <property type="protein sequence ID" value="TFU17754.1"/>
    <property type="molecule type" value="Genomic_DNA"/>
</dbReference>
<protein>
    <submittedName>
        <fullName evidence="4">DUF1624 domain-containing protein</fullName>
    </submittedName>
</protein>
<feature type="region of interest" description="Disordered" evidence="1">
    <location>
        <begin position="381"/>
        <end position="407"/>
    </location>
</feature>
<feature type="transmembrane region" description="Helical" evidence="2">
    <location>
        <begin position="12"/>
        <end position="28"/>
    </location>
</feature>
<evidence type="ECO:0000313" key="5">
    <source>
        <dbReference type="Proteomes" id="UP000297244"/>
    </source>
</evidence>
<feature type="transmembrane region" description="Helical" evidence="2">
    <location>
        <begin position="134"/>
        <end position="155"/>
    </location>
</feature>
<keyword evidence="2" id="KW-0812">Transmembrane</keyword>
<dbReference type="PANTHER" id="PTHR31061">
    <property type="entry name" value="LD22376P"/>
    <property type="match status" value="1"/>
</dbReference>
<feature type="compositionally biased region" description="Basic and acidic residues" evidence="1">
    <location>
        <begin position="383"/>
        <end position="398"/>
    </location>
</feature>
<feature type="transmembrane region" description="Helical" evidence="2">
    <location>
        <begin position="83"/>
        <end position="100"/>
    </location>
</feature>
<dbReference type="Proteomes" id="UP000297244">
    <property type="component" value="Unassembled WGS sequence"/>
</dbReference>
<comment type="caution">
    <text evidence="4">The sequence shown here is derived from an EMBL/GenBank/DDBJ whole genome shotgun (WGS) entry which is preliminary data.</text>
</comment>
<name>A0ABY2KAY6_9DEIN</name>
<feature type="domain" description="Heparan-alpha-glucosaminide N-acetyltransferase catalytic" evidence="3">
    <location>
        <begin position="6"/>
        <end position="142"/>
    </location>
</feature>
<feature type="transmembrane region" description="Helical" evidence="2">
    <location>
        <begin position="106"/>
        <end position="127"/>
    </location>
</feature>
<organism evidence="4 5">
    <name type="scientific">Thermus tengchongensis</name>
    <dbReference type="NCBI Taxonomy" id="1214928"/>
    <lineage>
        <taxon>Bacteria</taxon>
        <taxon>Thermotogati</taxon>
        <taxon>Deinococcota</taxon>
        <taxon>Deinococci</taxon>
        <taxon>Thermales</taxon>
        <taxon>Thermaceae</taxon>
        <taxon>Thermus</taxon>
    </lineage>
</organism>
<gene>
    <name evidence="4" type="ORF">E0489_02955</name>
</gene>
<reference evidence="4 5" key="1">
    <citation type="submission" date="2019-03" db="EMBL/GenBank/DDBJ databases">
        <title>Thermus tengchongensis species for the arsenic transformation mechanism.</title>
        <authorList>
            <person name="Yuan G.C."/>
        </authorList>
    </citation>
    <scope>NUCLEOTIDE SEQUENCE [LARGE SCALE GENOMIC DNA]</scope>
    <source>
        <strain evidence="4 5">15Y</strain>
    </source>
</reference>
<keyword evidence="2" id="KW-1133">Transmembrane helix</keyword>
<sequence>MTPKGRDLTLDAFRGLTVLLMLFVNNLPPGAPAYLGHGPFGASVYLADLVFPWYLLAMGVAIPYSRASALRRGFGGWRYELRLLRRVALLFLLGLGLTSLQAGRPVFALDVLQLLALAYWLGAWLYDLPPLRRILLALLLLLGYGAAILLVPVPGVGAGRFLEGENLLLHLNRTYLMPLGLRGLPSALPTGAFVLLATGLGEALMAGRPLWPWGLLGLLGGLAFLPFLPPDKTYWTPTYLLLALALGVFTLGFLRRLPRGLLVFFRPPGANPLLAYVLPIALKLTLLKGAWERLLAWSTAHLGPLGGVRLHRGLPSRLVGRALGAGPLPPLPAGLAGLLGGLPFLAGGFLGLLHHPLHAPLELPHRLAQAPGQLRELLGPEEEQGHHQDGDDLGRAIDHPLIYTPPT</sequence>
<evidence type="ECO:0000259" key="3">
    <source>
        <dbReference type="Pfam" id="PF07786"/>
    </source>
</evidence>
<evidence type="ECO:0000313" key="4">
    <source>
        <dbReference type="EMBL" id="TFU17754.1"/>
    </source>
</evidence>
<feature type="transmembrane region" description="Helical" evidence="2">
    <location>
        <begin position="40"/>
        <end position="62"/>
    </location>
</feature>
<keyword evidence="5" id="KW-1185">Reference proteome</keyword>
<evidence type="ECO:0000256" key="2">
    <source>
        <dbReference type="SAM" id="Phobius"/>
    </source>
</evidence>
<accession>A0ABY2KAY6</accession>